<dbReference type="SUPFAM" id="SSF55073">
    <property type="entry name" value="Nucleotide cyclase"/>
    <property type="match status" value="1"/>
</dbReference>
<dbReference type="PROSITE" id="PS50125">
    <property type="entry name" value="GUANYLATE_CYCLASE_2"/>
    <property type="match status" value="1"/>
</dbReference>
<dbReference type="EMBL" id="JBHSMF010000002">
    <property type="protein sequence ID" value="MFC5496550.1"/>
    <property type="molecule type" value="Genomic_DNA"/>
</dbReference>
<dbReference type="Gene3D" id="3.30.70.1230">
    <property type="entry name" value="Nucleotide cyclase"/>
    <property type="match status" value="1"/>
</dbReference>
<organism evidence="4 5">
    <name type="scientific">Caenimonas terrae</name>
    <dbReference type="NCBI Taxonomy" id="696074"/>
    <lineage>
        <taxon>Bacteria</taxon>
        <taxon>Pseudomonadati</taxon>
        <taxon>Pseudomonadota</taxon>
        <taxon>Betaproteobacteria</taxon>
        <taxon>Burkholderiales</taxon>
        <taxon>Comamonadaceae</taxon>
        <taxon>Caenimonas</taxon>
    </lineage>
</organism>
<evidence type="ECO:0000313" key="5">
    <source>
        <dbReference type="Proteomes" id="UP001596037"/>
    </source>
</evidence>
<evidence type="ECO:0000259" key="3">
    <source>
        <dbReference type="PROSITE" id="PS50125"/>
    </source>
</evidence>
<dbReference type="CDD" id="cd07302">
    <property type="entry name" value="CHD"/>
    <property type="match status" value="1"/>
</dbReference>
<dbReference type="InterPro" id="IPR011006">
    <property type="entry name" value="CheY-like_superfamily"/>
</dbReference>
<name>A0ABW0N798_9BURK</name>
<dbReference type="InterPro" id="IPR050697">
    <property type="entry name" value="Adenylyl/Guanylyl_Cyclase_3/4"/>
</dbReference>
<comment type="caution">
    <text evidence="1">Lacks conserved residue(s) required for the propagation of feature annotation.</text>
</comment>
<dbReference type="PROSITE" id="PS50110">
    <property type="entry name" value="RESPONSE_REGULATORY"/>
    <property type="match status" value="1"/>
</dbReference>
<dbReference type="Proteomes" id="UP001596037">
    <property type="component" value="Unassembled WGS sequence"/>
</dbReference>
<dbReference type="Gene3D" id="3.40.50.2300">
    <property type="match status" value="1"/>
</dbReference>
<comment type="caution">
    <text evidence="4">The sequence shown here is derived from an EMBL/GenBank/DDBJ whole genome shotgun (WGS) entry which is preliminary data.</text>
</comment>
<accession>A0ABW0N798</accession>
<gene>
    <name evidence="4" type="ORF">ACFPOE_03310</name>
</gene>
<dbReference type="PANTHER" id="PTHR43081:SF1">
    <property type="entry name" value="ADENYLATE CYCLASE, TERMINAL-DIFFERENTIATION SPECIFIC"/>
    <property type="match status" value="1"/>
</dbReference>
<dbReference type="PANTHER" id="PTHR43081">
    <property type="entry name" value="ADENYLATE CYCLASE, TERMINAL-DIFFERENTIATION SPECIFIC-RELATED"/>
    <property type="match status" value="1"/>
</dbReference>
<feature type="domain" description="Guanylate cyclase" evidence="3">
    <location>
        <begin position="165"/>
        <end position="287"/>
    </location>
</feature>
<evidence type="ECO:0000259" key="2">
    <source>
        <dbReference type="PROSITE" id="PS50110"/>
    </source>
</evidence>
<keyword evidence="5" id="KW-1185">Reference proteome</keyword>
<evidence type="ECO:0000313" key="4">
    <source>
        <dbReference type="EMBL" id="MFC5496550.1"/>
    </source>
</evidence>
<sequence>MTASRIVLVDGDAHTAAVLAAELERRGFGAVTVVPAAASLPLALAQGAPDVLVVNHRYGDESALAACRLARQHAPECATVVVTAPGPALAAVHEWARQLPGIDVIAEKPFVDDRFYWTLTELLAAKAAVRESRRRAERLAQLLPEGAVSSAGEDAQKRAELFEAAVLFTDIRDSSRLANQMAPREFFDVLNLSLSEQTSRIRLWQGSVVKYTGDGVMAVFRGMGRSYLALRCGLELAAMSSGQRLPYGVGIAQGLVLGGLIGDAGRTGQLRQFDVIGATAHLAARLCALADPGQLVATNGVNAVAQVRTPQPRPIAQVSIRGFAAPVDCVKFSFEAA</sequence>
<evidence type="ECO:0000256" key="1">
    <source>
        <dbReference type="PROSITE-ProRule" id="PRU00169"/>
    </source>
</evidence>
<dbReference type="Pfam" id="PF00211">
    <property type="entry name" value="Guanylate_cyc"/>
    <property type="match status" value="1"/>
</dbReference>
<reference evidence="5" key="1">
    <citation type="journal article" date="2019" name="Int. J. Syst. Evol. Microbiol.">
        <title>The Global Catalogue of Microorganisms (GCM) 10K type strain sequencing project: providing services to taxonomists for standard genome sequencing and annotation.</title>
        <authorList>
            <consortium name="The Broad Institute Genomics Platform"/>
            <consortium name="The Broad Institute Genome Sequencing Center for Infectious Disease"/>
            <person name="Wu L."/>
            <person name="Ma J."/>
        </authorList>
    </citation>
    <scope>NUCLEOTIDE SEQUENCE [LARGE SCALE GENOMIC DNA]</scope>
    <source>
        <strain evidence="5">CCUG 57401</strain>
    </source>
</reference>
<dbReference type="SUPFAM" id="SSF52172">
    <property type="entry name" value="CheY-like"/>
    <property type="match status" value="1"/>
</dbReference>
<dbReference type="InterPro" id="IPR001789">
    <property type="entry name" value="Sig_transdc_resp-reg_receiver"/>
</dbReference>
<dbReference type="SMART" id="SM00044">
    <property type="entry name" value="CYCc"/>
    <property type="match status" value="1"/>
</dbReference>
<feature type="domain" description="Response regulatory" evidence="2">
    <location>
        <begin position="5"/>
        <end position="123"/>
    </location>
</feature>
<protein>
    <submittedName>
        <fullName evidence="4">Adenylate/guanylate cyclase domain-containing protein</fullName>
    </submittedName>
</protein>
<dbReference type="InterPro" id="IPR029787">
    <property type="entry name" value="Nucleotide_cyclase"/>
</dbReference>
<proteinExistence type="predicted"/>
<dbReference type="RefSeq" id="WP_376848566.1">
    <property type="nucleotide sequence ID" value="NZ_JBHSMF010000002.1"/>
</dbReference>
<dbReference type="InterPro" id="IPR001054">
    <property type="entry name" value="A/G_cyclase"/>
</dbReference>